<dbReference type="Proteomes" id="UP000441404">
    <property type="component" value="Unassembled WGS sequence"/>
</dbReference>
<name>A0A7X1WBW7_9PSED</name>
<organism evidence="2 3">
    <name type="scientific">Pseudomonas helleri</name>
    <dbReference type="NCBI Taxonomy" id="1608996"/>
    <lineage>
        <taxon>Bacteria</taxon>
        <taxon>Pseudomonadati</taxon>
        <taxon>Pseudomonadota</taxon>
        <taxon>Gammaproteobacteria</taxon>
        <taxon>Pseudomonadales</taxon>
        <taxon>Pseudomonadaceae</taxon>
        <taxon>Pseudomonas</taxon>
    </lineage>
</organism>
<dbReference type="RefSeq" id="WP_194289130.1">
    <property type="nucleotide sequence ID" value="NZ_WIWJ01000042.1"/>
</dbReference>
<evidence type="ECO:0000313" key="2">
    <source>
        <dbReference type="EMBL" id="MQT49019.1"/>
    </source>
</evidence>
<feature type="transmembrane region" description="Helical" evidence="1">
    <location>
        <begin position="758"/>
        <end position="779"/>
    </location>
</feature>
<keyword evidence="1" id="KW-1133">Transmembrane helix</keyword>
<evidence type="ECO:0000313" key="3">
    <source>
        <dbReference type="Proteomes" id="UP000441404"/>
    </source>
</evidence>
<gene>
    <name evidence="2" type="ORF">GHO40_20140</name>
</gene>
<reference evidence="2 3" key="1">
    <citation type="submission" date="2019-10" db="EMBL/GenBank/DDBJ databases">
        <title>Evaluation of single-gene subtyping targets for Pseudomonas.</title>
        <authorList>
            <person name="Reichler S.J."/>
            <person name="Orsi R.H."/>
            <person name="Wiedmann M."/>
            <person name="Martin N.H."/>
            <person name="Murphy S.I."/>
        </authorList>
    </citation>
    <scope>NUCLEOTIDE SEQUENCE [LARGE SCALE GENOMIC DNA]</scope>
    <source>
        <strain evidence="2 3">FSL R10-3257</strain>
    </source>
</reference>
<comment type="caution">
    <text evidence="2">The sequence shown here is derived from an EMBL/GenBank/DDBJ whole genome shotgun (WGS) entry which is preliminary data.</text>
</comment>
<sequence length="898" mass="99322">MPALLMIFAMSAHADTAATSMKDLSKCGLLESSNLIDGYAMTVCPQNVYMQIKQSFLGDDARAFFRDSFVEEQKTLRTDSQRFADERNQTAFSIANNSFYKFSLFLSLMTSAFIFVKLIIEMVKGDVALGSGKRYSLVLSGLFSLFGICMLTPIGNLSAGQYLAVGADNIGVALDQPLWQRNAAQLQRGNLETQTSDDIYDPVSNHPQTQYKAEALTMSALTHSLLIRRSSQYYRNFAHQSKQDNYENMIPISKIVKREGNKLKFEVEDPETPGLIAYSADPYVFNYVKKGGVQQNTCLAAIGFDKKYSTRSDIDNIENDVIELKNDIVQSCITDTSTQQYQAFLTSMLSMYVSNLTSNWLEKTTYELYTSGKADELATIAMHALCADDEGYRLSAKEFIKTHRTGDFNCVGADWKVMGDAKDAYSYQVALSGELIKIAFAYKTGLLKIQGAMLKAFQNPDSDAKGLSIVQQGFLGAVQDYNQYRDDQLFSSNFLSNFNDNSLGTFITSKCVGGCVDEKWLKVHANYSEEVNPFNVGAFISTMYMQTGWTEQSSPTLDAQAMTQTLLIENSGKNKQSETYENASVLALENPSKTYNRCMNSSNHAGSCLAMFGSNMTTIGIQLKELAMGVKFAAGVAARISDERNKNFLNVKDNATAQVGKKAKEESKALTSVFGRIAQYMNVISELTDAISTLLISIGLVMYVLIPALLFAPFQLAGTILSYYVLITILFMPALLLMLFRLNDANNMVAVGKNVAKYFGFLIAHHLVLSIAFIGYITLSDIVLKSFYPVIEVLIGSIVALIGGEFMQFVAMMMIRLAMTYFLLITCLYITLNFIATALSPLNTNLFFISYIVSSVRKLSAVANLLGGFLPGMLTATTKGVGYKAFEVARNSFRKRGD</sequence>
<feature type="transmembrane region" description="Helical" evidence="1">
    <location>
        <begin position="690"/>
        <end position="711"/>
    </location>
</feature>
<feature type="transmembrane region" description="Helical" evidence="1">
    <location>
        <begin position="791"/>
        <end position="815"/>
    </location>
</feature>
<feature type="transmembrane region" description="Helical" evidence="1">
    <location>
        <begin position="821"/>
        <end position="842"/>
    </location>
</feature>
<feature type="transmembrane region" description="Helical" evidence="1">
    <location>
        <begin position="102"/>
        <end position="123"/>
    </location>
</feature>
<dbReference type="AlphaFoldDB" id="A0A7X1WBW7"/>
<feature type="transmembrane region" description="Helical" evidence="1">
    <location>
        <begin position="135"/>
        <end position="154"/>
    </location>
</feature>
<keyword evidence="1" id="KW-0472">Membrane</keyword>
<keyword evidence="1" id="KW-0812">Transmembrane</keyword>
<evidence type="ECO:0000256" key="1">
    <source>
        <dbReference type="SAM" id="Phobius"/>
    </source>
</evidence>
<feature type="transmembrane region" description="Helical" evidence="1">
    <location>
        <begin position="723"/>
        <end position="742"/>
    </location>
</feature>
<protein>
    <submittedName>
        <fullName evidence="2">Uncharacterized protein</fullName>
    </submittedName>
</protein>
<proteinExistence type="predicted"/>
<dbReference type="EMBL" id="WIWJ01000042">
    <property type="protein sequence ID" value="MQT49019.1"/>
    <property type="molecule type" value="Genomic_DNA"/>
</dbReference>
<accession>A0A7X1WBW7</accession>